<proteinExistence type="predicted"/>
<dbReference type="RefSeq" id="XP_002780300.1">
    <property type="nucleotide sequence ID" value="XM_002780254.1"/>
</dbReference>
<dbReference type="EMBL" id="GG676180">
    <property type="protein sequence ID" value="EER12095.1"/>
    <property type="molecule type" value="Genomic_DNA"/>
</dbReference>
<reference evidence="1 2" key="1">
    <citation type="submission" date="2008-07" db="EMBL/GenBank/DDBJ databases">
        <authorList>
            <person name="El-Sayed N."/>
            <person name="Caler E."/>
            <person name="Inman J."/>
            <person name="Amedeo P."/>
            <person name="Hass B."/>
            <person name="Wortman J."/>
        </authorList>
    </citation>
    <scope>NUCLEOTIDE SEQUENCE [LARGE SCALE GENOMIC DNA]</scope>
    <source>
        <strain evidence="2">ATCC 50983 / TXsc</strain>
    </source>
</reference>
<name>C5KU53_PERM5</name>
<dbReference type="GeneID" id="9061083"/>
<dbReference type="AlphaFoldDB" id="C5KU53"/>
<evidence type="ECO:0000313" key="2">
    <source>
        <dbReference type="Proteomes" id="UP000007800"/>
    </source>
</evidence>
<organism evidence="2">
    <name type="scientific">Perkinsus marinus (strain ATCC 50983 / TXsc)</name>
    <dbReference type="NCBI Taxonomy" id="423536"/>
    <lineage>
        <taxon>Eukaryota</taxon>
        <taxon>Sar</taxon>
        <taxon>Alveolata</taxon>
        <taxon>Perkinsozoa</taxon>
        <taxon>Perkinsea</taxon>
        <taxon>Perkinsida</taxon>
        <taxon>Perkinsidae</taxon>
        <taxon>Perkinsus</taxon>
    </lineage>
</organism>
<dbReference type="Proteomes" id="UP000007800">
    <property type="component" value="Unassembled WGS sequence"/>
</dbReference>
<gene>
    <name evidence="1" type="ORF">Pmar_PMAR019201</name>
</gene>
<protein>
    <submittedName>
        <fullName evidence="1">Uncharacterized protein</fullName>
    </submittedName>
</protein>
<sequence length="96" mass="10605">MSSPSVIVKGLVRDMGSSTGTFVMVPYARVEADDIEDFQCELPARLRLGWRTDVYISTRVCDEDEGLLGICVEVEIGFGEDAGKGMWDRLLTSEGR</sequence>
<keyword evidence="2" id="KW-1185">Reference proteome</keyword>
<evidence type="ECO:0000313" key="1">
    <source>
        <dbReference type="EMBL" id="EER12095.1"/>
    </source>
</evidence>
<accession>C5KU53</accession>
<dbReference type="InParanoid" id="C5KU53"/>